<dbReference type="AlphaFoldDB" id="A0AA35TXC5"/>
<keyword evidence="3" id="KW-1185">Reference proteome</keyword>
<dbReference type="SUPFAM" id="SSF55347">
    <property type="entry name" value="Glyceraldehyde-3-phosphate dehydrogenase-like, C-terminal domain"/>
    <property type="match status" value="1"/>
</dbReference>
<proteinExistence type="predicted"/>
<evidence type="ECO:0000313" key="2">
    <source>
        <dbReference type="EMBL" id="CAI8055622.1"/>
    </source>
</evidence>
<dbReference type="InterPro" id="IPR004104">
    <property type="entry name" value="Gfo/Idh/MocA-like_OxRdtase_C"/>
</dbReference>
<organism evidence="2 3">
    <name type="scientific">Geodia barretti</name>
    <name type="common">Barrett's horny sponge</name>
    <dbReference type="NCBI Taxonomy" id="519541"/>
    <lineage>
        <taxon>Eukaryota</taxon>
        <taxon>Metazoa</taxon>
        <taxon>Porifera</taxon>
        <taxon>Demospongiae</taxon>
        <taxon>Heteroscleromorpha</taxon>
        <taxon>Tetractinellida</taxon>
        <taxon>Astrophorina</taxon>
        <taxon>Geodiidae</taxon>
        <taxon>Geodia</taxon>
    </lineage>
</organism>
<evidence type="ECO:0000259" key="1">
    <source>
        <dbReference type="Pfam" id="PF02894"/>
    </source>
</evidence>
<gene>
    <name evidence="2" type="ORF">GBAR_LOCUS30346</name>
</gene>
<dbReference type="Pfam" id="PF02894">
    <property type="entry name" value="GFO_IDH_MocA_C"/>
    <property type="match status" value="1"/>
</dbReference>
<reference evidence="2" key="1">
    <citation type="submission" date="2023-03" db="EMBL/GenBank/DDBJ databases">
        <authorList>
            <person name="Steffen K."/>
            <person name="Cardenas P."/>
        </authorList>
    </citation>
    <scope>NUCLEOTIDE SEQUENCE</scope>
</reference>
<dbReference type="EMBL" id="CASHTH010004289">
    <property type="protein sequence ID" value="CAI8055622.1"/>
    <property type="molecule type" value="Genomic_DNA"/>
</dbReference>
<protein>
    <recommendedName>
        <fullName evidence="1">Gfo/Idh/MocA-like oxidoreductase C-terminal domain-containing protein</fullName>
    </recommendedName>
</protein>
<accession>A0AA35TXC5</accession>
<comment type="caution">
    <text evidence="2">The sequence shown here is derived from an EMBL/GenBank/DDBJ whole genome shotgun (WGS) entry which is preliminary data.</text>
</comment>
<evidence type="ECO:0000313" key="3">
    <source>
        <dbReference type="Proteomes" id="UP001174909"/>
    </source>
</evidence>
<sequence>MRAWLREEGGIGEMLAGECRFWIRQNLYTGPDSRQPDAYVDGLFFHAGCSHQLDQLVAAKGLPKSVTAHVHNRRDPELGQIEAWGTAGGNALMEYANGAPFSYAGTRAGHTGAFGWSGHWTFHGEDGDIRRDAGHLQLFQLGKTIEDVSLQDLHAGLIEDDRLQFDAFAQAIANGTDRDWMQDTTLGTWVLMEACNESARTHERVDVEAFAKKMLT</sequence>
<feature type="domain" description="Gfo/Idh/MocA-like oxidoreductase C-terminal" evidence="1">
    <location>
        <begin position="34"/>
        <end position="206"/>
    </location>
</feature>
<dbReference type="Proteomes" id="UP001174909">
    <property type="component" value="Unassembled WGS sequence"/>
</dbReference>
<dbReference type="Gene3D" id="3.30.360.10">
    <property type="entry name" value="Dihydrodipicolinate Reductase, domain 2"/>
    <property type="match status" value="1"/>
</dbReference>
<name>A0AA35TXC5_GEOBA</name>